<sequence>MRLVEVHGVELRHGSLGVVDRLAGAGEDAGVERDDLDRDVLPLVHGCQVLQLIASDVRATEPHAQGGLVDDDLVRCRGITEEDRLPLDPERDPVLDVRLRQLRHGLAEDLAGVLRGLEQTRDVHGHRGAQSRGVVFEFREVEEADGQDFAVLLPPAACAVAGHRRDRLDQGLVRALVVAGQRAYPIGAHAYASGLHVADLRLLDAQELTGVGGAQARLLAEFAQLRAEAELASCRVAPHAVFRLPAVHRHPHGWK</sequence>
<dbReference type="EMBL" id="BJHX01000001">
    <property type="protein sequence ID" value="GDY64091.1"/>
    <property type="molecule type" value="Genomic_DNA"/>
</dbReference>
<dbReference type="AlphaFoldDB" id="A0A4D4LR88"/>
<proteinExistence type="predicted"/>
<protein>
    <submittedName>
        <fullName evidence="1">Uncharacterized protein</fullName>
    </submittedName>
</protein>
<organism evidence="1 2">
    <name type="scientific">Streptomyces avermitilis</name>
    <dbReference type="NCBI Taxonomy" id="33903"/>
    <lineage>
        <taxon>Bacteria</taxon>
        <taxon>Bacillati</taxon>
        <taxon>Actinomycetota</taxon>
        <taxon>Actinomycetes</taxon>
        <taxon>Kitasatosporales</taxon>
        <taxon>Streptomycetaceae</taxon>
        <taxon>Streptomyces</taxon>
    </lineage>
</organism>
<reference evidence="1 2" key="1">
    <citation type="submission" date="2019-04" db="EMBL/GenBank/DDBJ databases">
        <title>Draft genome sequences of Streptomyces avermitilis NBRC 14893.</title>
        <authorList>
            <person name="Komaki H."/>
            <person name="Tamura T."/>
            <person name="Hosoyama A."/>
        </authorList>
    </citation>
    <scope>NUCLEOTIDE SEQUENCE [LARGE SCALE GENOMIC DNA]</scope>
    <source>
        <strain evidence="1 2">NBRC 14893</strain>
    </source>
</reference>
<evidence type="ECO:0000313" key="1">
    <source>
        <dbReference type="EMBL" id="GDY64091.1"/>
    </source>
</evidence>
<gene>
    <name evidence="1" type="ORF">SAV14893_034840</name>
</gene>
<comment type="caution">
    <text evidence="1">The sequence shown here is derived from an EMBL/GenBank/DDBJ whole genome shotgun (WGS) entry which is preliminary data.</text>
</comment>
<evidence type="ECO:0000313" key="2">
    <source>
        <dbReference type="Proteomes" id="UP000302139"/>
    </source>
</evidence>
<name>A0A4D4LR88_STRAX</name>
<accession>A0A4D4LR88</accession>
<dbReference type="Proteomes" id="UP000302139">
    <property type="component" value="Unassembled WGS sequence"/>
</dbReference>